<evidence type="ECO:0000313" key="2">
    <source>
        <dbReference type="Proteomes" id="UP000709295"/>
    </source>
</evidence>
<protein>
    <submittedName>
        <fullName evidence="1">Uncharacterized protein</fullName>
    </submittedName>
</protein>
<sequence length="64" mass="7199">MLKKRSFRKKVFLSWGRGGDIDGAAFRQALGDMNEKGRAELLNRFTAFLGPQHGLVYHRPGPVV</sequence>
<accession>A0A8J5LY32</accession>
<reference evidence="1" key="1">
    <citation type="submission" date="2021-01" db="EMBL/GenBank/DDBJ databases">
        <title>Phytophthora aleatoria, a newly-described species from Pinus radiata is distinct from Phytophthora cactorum isolates based on comparative genomics.</title>
        <authorList>
            <person name="Mcdougal R."/>
            <person name="Panda P."/>
            <person name="Williams N."/>
            <person name="Studholme D.J."/>
        </authorList>
    </citation>
    <scope>NUCLEOTIDE SEQUENCE</scope>
    <source>
        <strain evidence="1">NZFS 4037</strain>
    </source>
</reference>
<dbReference type="EMBL" id="JAENGY010003183">
    <property type="protein sequence ID" value="KAG6942277.1"/>
    <property type="molecule type" value="Genomic_DNA"/>
</dbReference>
<comment type="caution">
    <text evidence="1">The sequence shown here is derived from an EMBL/GenBank/DDBJ whole genome shotgun (WGS) entry which is preliminary data.</text>
</comment>
<dbReference type="Proteomes" id="UP000709295">
    <property type="component" value="Unassembled WGS sequence"/>
</dbReference>
<proteinExistence type="predicted"/>
<name>A0A8J5LY32_9STRA</name>
<organism evidence="1 2">
    <name type="scientific">Phytophthora aleatoria</name>
    <dbReference type="NCBI Taxonomy" id="2496075"/>
    <lineage>
        <taxon>Eukaryota</taxon>
        <taxon>Sar</taxon>
        <taxon>Stramenopiles</taxon>
        <taxon>Oomycota</taxon>
        <taxon>Peronosporomycetes</taxon>
        <taxon>Peronosporales</taxon>
        <taxon>Peronosporaceae</taxon>
        <taxon>Phytophthora</taxon>
    </lineage>
</organism>
<gene>
    <name evidence="1" type="ORF">JG688_00018222</name>
</gene>
<dbReference type="AlphaFoldDB" id="A0A8J5LY32"/>
<keyword evidence="2" id="KW-1185">Reference proteome</keyword>
<evidence type="ECO:0000313" key="1">
    <source>
        <dbReference type="EMBL" id="KAG6942277.1"/>
    </source>
</evidence>